<dbReference type="PANTHER" id="PTHR30469:SF20">
    <property type="entry name" value="EFFLUX RND TRANSPORTER PERIPLASMIC ADAPTOR SUBUNIT"/>
    <property type="match status" value="1"/>
</dbReference>
<proteinExistence type="inferred from homology"/>
<dbReference type="InterPro" id="IPR006143">
    <property type="entry name" value="RND_pump_MFP"/>
</dbReference>
<dbReference type="Gene3D" id="2.40.30.170">
    <property type="match status" value="1"/>
</dbReference>
<evidence type="ECO:0000313" key="6">
    <source>
        <dbReference type="EMBL" id="MCY0964034.1"/>
    </source>
</evidence>
<comment type="subcellular location">
    <subcellularLocation>
        <location evidence="1">Cell envelope</location>
    </subcellularLocation>
</comment>
<comment type="caution">
    <text evidence="6">The sequence shown here is derived from an EMBL/GenBank/DDBJ whole genome shotgun (WGS) entry which is preliminary data.</text>
</comment>
<evidence type="ECO:0000256" key="2">
    <source>
        <dbReference type="ARBA" id="ARBA00009477"/>
    </source>
</evidence>
<dbReference type="AlphaFoldDB" id="A0A9X3EAK9"/>
<evidence type="ECO:0000256" key="1">
    <source>
        <dbReference type="ARBA" id="ARBA00004196"/>
    </source>
</evidence>
<reference evidence="6" key="1">
    <citation type="submission" date="2022-11" db="EMBL/GenBank/DDBJ databases">
        <title>Parathalassolutuus dongxingensis gen. nov., sp. nov., a novel member of family Oceanospirillaceae isolated from a coastal shrimp pond in Guangxi, China.</title>
        <authorList>
            <person name="Chen H."/>
        </authorList>
    </citation>
    <scope>NUCLEOTIDE SEQUENCE</scope>
    <source>
        <strain evidence="6">G-43</strain>
    </source>
</reference>
<dbReference type="Gene3D" id="1.10.287.470">
    <property type="entry name" value="Helix hairpin bin"/>
    <property type="match status" value="1"/>
</dbReference>
<comment type="similarity">
    <text evidence="2">Belongs to the membrane fusion protein (MFP) (TC 8.A.1) family.</text>
</comment>
<feature type="domain" description="Multidrug resistance protein MdtA-like barrel-sandwich hybrid" evidence="4">
    <location>
        <begin position="66"/>
        <end position="183"/>
    </location>
</feature>
<protein>
    <submittedName>
        <fullName evidence="6">Efflux RND transporter periplasmic adaptor subunit</fullName>
    </submittedName>
</protein>
<dbReference type="Gene3D" id="2.40.420.20">
    <property type="match status" value="1"/>
</dbReference>
<dbReference type="GO" id="GO:1990281">
    <property type="term" value="C:efflux pump complex"/>
    <property type="evidence" value="ECO:0007669"/>
    <property type="project" value="TreeGrafter"/>
</dbReference>
<dbReference type="SUPFAM" id="SSF111369">
    <property type="entry name" value="HlyD-like secretion proteins"/>
    <property type="match status" value="1"/>
</dbReference>
<dbReference type="Pfam" id="PF25917">
    <property type="entry name" value="BSH_RND"/>
    <property type="match status" value="1"/>
</dbReference>
<evidence type="ECO:0000259" key="4">
    <source>
        <dbReference type="Pfam" id="PF25917"/>
    </source>
</evidence>
<dbReference type="Proteomes" id="UP001150830">
    <property type="component" value="Unassembled WGS sequence"/>
</dbReference>
<keyword evidence="3" id="KW-0813">Transport</keyword>
<dbReference type="PANTHER" id="PTHR30469">
    <property type="entry name" value="MULTIDRUG RESISTANCE PROTEIN MDTA"/>
    <property type="match status" value="1"/>
</dbReference>
<feature type="domain" description="Multidrug resistance protein MdtA-like C-terminal permuted SH3" evidence="5">
    <location>
        <begin position="284"/>
        <end position="345"/>
    </location>
</feature>
<dbReference type="RefSeq" id="WP_283172252.1">
    <property type="nucleotide sequence ID" value="NZ_JAPNOA010000009.1"/>
</dbReference>
<dbReference type="Pfam" id="PF25967">
    <property type="entry name" value="RND-MFP_C"/>
    <property type="match status" value="1"/>
</dbReference>
<dbReference type="GO" id="GO:0015562">
    <property type="term" value="F:efflux transmembrane transporter activity"/>
    <property type="evidence" value="ECO:0007669"/>
    <property type="project" value="TreeGrafter"/>
</dbReference>
<organism evidence="6 7">
    <name type="scientific">Parathalassolituus penaei</name>
    <dbReference type="NCBI Taxonomy" id="2997323"/>
    <lineage>
        <taxon>Bacteria</taxon>
        <taxon>Pseudomonadati</taxon>
        <taxon>Pseudomonadota</taxon>
        <taxon>Gammaproteobacteria</taxon>
        <taxon>Oceanospirillales</taxon>
        <taxon>Oceanospirillaceae</taxon>
        <taxon>Parathalassolituus</taxon>
    </lineage>
</organism>
<accession>A0A9X3EAK9</accession>
<dbReference type="InterPro" id="IPR058625">
    <property type="entry name" value="MdtA-like_BSH"/>
</dbReference>
<dbReference type="InterPro" id="IPR058627">
    <property type="entry name" value="MdtA-like_C"/>
</dbReference>
<dbReference type="EMBL" id="JAPNOA010000009">
    <property type="protein sequence ID" value="MCY0964034.1"/>
    <property type="molecule type" value="Genomic_DNA"/>
</dbReference>
<evidence type="ECO:0000313" key="7">
    <source>
        <dbReference type="Proteomes" id="UP001150830"/>
    </source>
</evidence>
<keyword evidence="7" id="KW-1185">Reference proteome</keyword>
<name>A0A9X3EAK9_9GAMM</name>
<evidence type="ECO:0000256" key="3">
    <source>
        <dbReference type="ARBA" id="ARBA00022448"/>
    </source>
</evidence>
<evidence type="ECO:0000259" key="5">
    <source>
        <dbReference type="Pfam" id="PF25967"/>
    </source>
</evidence>
<dbReference type="NCBIfam" id="TIGR01730">
    <property type="entry name" value="RND_mfp"/>
    <property type="match status" value="1"/>
</dbReference>
<gene>
    <name evidence="6" type="ORF">OUO13_02435</name>
</gene>
<sequence>MQAKLLTSAITLLCLIQLNGCREETPQTTVANEPRPALIYQLPDASSGQLRSFPARVDAANEAVLSFRVAGNLSELPVKAGQAVKQGDVLARLDNHDYQLQLDDRQARFQLADSQFKRINDLYNQRQISRAQFDQAQADLNISRAALDSALSSLKYTRLSAPFDGTVAEVMVDNHQTIAAGSPVLTLQTRDQLVVRIQLPEQLMARLGEQSRPYQPEVEFEALPGQRFKTTYQSHNTKADAATGSYLVELRMQRPAELNLLPGMSATVFADIDEATGAHHMVPVVPPQAVFQSSDQTAGSSNASVWLLDDQNRLQAREVSTGQLTDAGLEITSGLQAGDRILAAGVHQAQAGMTVKPWTRERGL</sequence>
<dbReference type="Gene3D" id="2.40.50.100">
    <property type="match status" value="1"/>
</dbReference>